<evidence type="ECO:0000256" key="3">
    <source>
        <dbReference type="ARBA" id="ARBA00022490"/>
    </source>
</evidence>
<evidence type="ECO:0000256" key="5">
    <source>
        <dbReference type="ARBA" id="ARBA00022695"/>
    </source>
</evidence>
<dbReference type="InterPro" id="IPR022637">
    <property type="entry name" value="DNA_polIII_beta_cen"/>
</dbReference>
<dbReference type="InterPro" id="IPR022634">
    <property type="entry name" value="DNA_polIII_beta_N"/>
</dbReference>
<dbReference type="GO" id="GO:0009360">
    <property type="term" value="C:DNA polymerase III complex"/>
    <property type="evidence" value="ECO:0007669"/>
    <property type="project" value="InterPro"/>
</dbReference>
<dbReference type="Proteomes" id="UP000177690">
    <property type="component" value="Unassembled WGS sequence"/>
</dbReference>
<evidence type="ECO:0000256" key="9">
    <source>
        <dbReference type="PIRNR" id="PIRNR000804"/>
    </source>
</evidence>
<dbReference type="Pfam" id="PF02768">
    <property type="entry name" value="DNA_pol3_beta_3"/>
    <property type="match status" value="1"/>
</dbReference>
<comment type="subunit">
    <text evidence="9">Forms a ring-shaped head-to-tail homodimer around DNA.</text>
</comment>
<dbReference type="Gene3D" id="3.10.150.10">
    <property type="entry name" value="DNA Polymerase III, subunit A, domain 2"/>
    <property type="match status" value="1"/>
</dbReference>
<comment type="subcellular location">
    <subcellularLocation>
        <location evidence="1 9">Cytoplasm</location>
    </subcellularLocation>
</comment>
<evidence type="ECO:0000259" key="10">
    <source>
        <dbReference type="Pfam" id="PF00712"/>
    </source>
</evidence>
<dbReference type="STRING" id="1798409.A3I24_03715"/>
<dbReference type="GO" id="GO:0005737">
    <property type="term" value="C:cytoplasm"/>
    <property type="evidence" value="ECO:0007669"/>
    <property type="project" value="UniProtKB-SubCell"/>
</dbReference>
<keyword evidence="4 9" id="KW-0808">Transferase</keyword>
<dbReference type="Pfam" id="PF02767">
    <property type="entry name" value="DNA_pol3_beta_2"/>
    <property type="match status" value="1"/>
</dbReference>
<dbReference type="SUPFAM" id="SSF55979">
    <property type="entry name" value="DNA clamp"/>
    <property type="match status" value="3"/>
</dbReference>
<dbReference type="PANTHER" id="PTHR30478">
    <property type="entry name" value="DNA POLYMERASE III SUBUNIT BETA"/>
    <property type="match status" value="1"/>
</dbReference>
<dbReference type="CDD" id="cd00140">
    <property type="entry name" value="beta_clamp"/>
    <property type="match status" value="1"/>
</dbReference>
<dbReference type="PIRSF" id="PIRSF000804">
    <property type="entry name" value="DNA_pol_III_b"/>
    <property type="match status" value="1"/>
</dbReference>
<organism evidence="13 14">
    <name type="scientific">Candidatus Harrisonbacteria bacterium RIFCSPLOWO2_02_FULL_41_13b</name>
    <dbReference type="NCBI Taxonomy" id="1798409"/>
    <lineage>
        <taxon>Bacteria</taxon>
        <taxon>Candidatus Harrisoniibacteriota</taxon>
    </lineage>
</organism>
<dbReference type="PANTHER" id="PTHR30478:SF0">
    <property type="entry name" value="BETA SLIDING CLAMP"/>
    <property type="match status" value="1"/>
</dbReference>
<gene>
    <name evidence="13" type="ORF">A3I24_03715</name>
</gene>
<evidence type="ECO:0000256" key="2">
    <source>
        <dbReference type="ARBA" id="ARBA00010752"/>
    </source>
</evidence>
<dbReference type="Gene3D" id="3.70.10.10">
    <property type="match status" value="1"/>
</dbReference>
<keyword evidence="3 9" id="KW-0963">Cytoplasm</keyword>
<sequence>MKLIILRNNLKEGLSAVEKAVTESVTLPILKNVLLKTFNNRIKIDSTNLELGISRFISGKIIEEGSVTIPFSVFFNIINNSDSERINLETDKNNLIIKTDNYEAKIQGISPEEFPIIPKINNSDYYFKINSDLLKRSFLKVINCAQLSEIRPEISGVLFDFQLTLLKLVATDSFRLAEKNIYNNQFNSNFNRGFKIIIPIKTVQEVIRIFSNEEPINIYIDPNQISFKNDNLELISRLIDGEYPDYEQIIPKNEDVEIVINKNHFINSLKLVSNFSSKINDIKLKLGEGKKNLEVYSANQYLGENNYFIPIKLKGKDFGEVKFNWRYLLDGLKNIDSENVIFNINGDIKPAVLKSTEDTSYFYILMPIKS</sequence>
<dbReference type="InterPro" id="IPR022635">
    <property type="entry name" value="DNA_polIII_beta_C"/>
</dbReference>
<protein>
    <recommendedName>
        <fullName evidence="9">Beta sliding clamp</fullName>
    </recommendedName>
</protein>
<keyword evidence="8" id="KW-0238">DNA-binding</keyword>
<feature type="domain" description="DNA polymerase III beta sliding clamp central" evidence="11">
    <location>
        <begin position="129"/>
        <end position="245"/>
    </location>
</feature>
<evidence type="ECO:0000256" key="8">
    <source>
        <dbReference type="ARBA" id="ARBA00023125"/>
    </source>
</evidence>
<dbReference type="Pfam" id="PF00712">
    <property type="entry name" value="DNA_pol3_beta"/>
    <property type="match status" value="1"/>
</dbReference>
<feature type="domain" description="DNA polymerase III beta sliding clamp C-terminal" evidence="12">
    <location>
        <begin position="248"/>
        <end position="368"/>
    </location>
</feature>
<evidence type="ECO:0000313" key="13">
    <source>
        <dbReference type="EMBL" id="OGY67194.1"/>
    </source>
</evidence>
<feature type="domain" description="DNA polymerase III beta sliding clamp N-terminal" evidence="10">
    <location>
        <begin position="1"/>
        <end position="118"/>
    </location>
</feature>
<evidence type="ECO:0000259" key="11">
    <source>
        <dbReference type="Pfam" id="PF02767"/>
    </source>
</evidence>
<reference evidence="13 14" key="1">
    <citation type="journal article" date="2016" name="Nat. Commun.">
        <title>Thousands of microbial genomes shed light on interconnected biogeochemical processes in an aquifer system.</title>
        <authorList>
            <person name="Anantharaman K."/>
            <person name="Brown C.T."/>
            <person name="Hug L.A."/>
            <person name="Sharon I."/>
            <person name="Castelle C.J."/>
            <person name="Probst A.J."/>
            <person name="Thomas B.C."/>
            <person name="Singh A."/>
            <person name="Wilkins M.J."/>
            <person name="Karaoz U."/>
            <person name="Brodie E.L."/>
            <person name="Williams K.H."/>
            <person name="Hubbard S.S."/>
            <person name="Banfield J.F."/>
        </authorList>
    </citation>
    <scope>NUCLEOTIDE SEQUENCE [LARGE SCALE GENOMIC DNA]</scope>
</reference>
<evidence type="ECO:0000256" key="1">
    <source>
        <dbReference type="ARBA" id="ARBA00004496"/>
    </source>
</evidence>
<dbReference type="NCBIfam" id="TIGR00663">
    <property type="entry name" value="dnan"/>
    <property type="match status" value="1"/>
</dbReference>
<keyword evidence="7 9" id="KW-0239">DNA-directed DNA polymerase</keyword>
<dbReference type="GO" id="GO:0003887">
    <property type="term" value="F:DNA-directed DNA polymerase activity"/>
    <property type="evidence" value="ECO:0007669"/>
    <property type="project" value="UniProtKB-UniRule"/>
</dbReference>
<dbReference type="GO" id="GO:0008408">
    <property type="term" value="F:3'-5' exonuclease activity"/>
    <property type="evidence" value="ECO:0007669"/>
    <property type="project" value="InterPro"/>
</dbReference>
<dbReference type="InterPro" id="IPR001001">
    <property type="entry name" value="DNA_polIII_beta"/>
</dbReference>
<dbReference type="InterPro" id="IPR046938">
    <property type="entry name" value="DNA_clamp_sf"/>
</dbReference>
<dbReference type="SMART" id="SM00480">
    <property type="entry name" value="POL3Bc"/>
    <property type="match status" value="1"/>
</dbReference>
<name>A0A1G1ZRK2_9BACT</name>
<comment type="similarity">
    <text evidence="2 9">Belongs to the beta sliding clamp family.</text>
</comment>
<evidence type="ECO:0000256" key="4">
    <source>
        <dbReference type="ARBA" id="ARBA00022679"/>
    </source>
</evidence>
<evidence type="ECO:0000256" key="7">
    <source>
        <dbReference type="ARBA" id="ARBA00022932"/>
    </source>
</evidence>
<dbReference type="EMBL" id="MHJL01000029">
    <property type="protein sequence ID" value="OGY67194.1"/>
    <property type="molecule type" value="Genomic_DNA"/>
</dbReference>
<keyword evidence="5 9" id="KW-0548">Nucleotidyltransferase</keyword>
<proteinExistence type="inferred from homology"/>
<keyword evidence="6 9" id="KW-0235">DNA replication</keyword>
<dbReference type="GO" id="GO:0006271">
    <property type="term" value="P:DNA strand elongation involved in DNA replication"/>
    <property type="evidence" value="ECO:0007669"/>
    <property type="project" value="TreeGrafter"/>
</dbReference>
<evidence type="ECO:0000313" key="14">
    <source>
        <dbReference type="Proteomes" id="UP000177690"/>
    </source>
</evidence>
<accession>A0A1G1ZRK2</accession>
<evidence type="ECO:0000259" key="12">
    <source>
        <dbReference type="Pfam" id="PF02768"/>
    </source>
</evidence>
<dbReference type="AlphaFoldDB" id="A0A1G1ZRK2"/>
<evidence type="ECO:0000256" key="6">
    <source>
        <dbReference type="ARBA" id="ARBA00022705"/>
    </source>
</evidence>
<dbReference type="GO" id="GO:0003677">
    <property type="term" value="F:DNA binding"/>
    <property type="evidence" value="ECO:0007669"/>
    <property type="project" value="UniProtKB-UniRule"/>
</dbReference>
<comment type="function">
    <text evidence="9">Confers DNA tethering and processivity to DNA polymerases and other proteins. Acts as a clamp, forming a ring around DNA (a reaction catalyzed by the clamp-loading complex) which diffuses in an ATP-independent manner freely and bidirectionally along dsDNA. Initially characterized for its ability to contact the catalytic subunit of DNA polymerase III (Pol III), a complex, multichain enzyme responsible for most of the replicative synthesis in bacteria; Pol III exhibits 3'-5' exonuclease proofreading activity. The beta chain is required for initiation of replication as well as for processivity of DNA replication.</text>
</comment>
<comment type="caution">
    <text evidence="13">The sequence shown here is derived from an EMBL/GenBank/DDBJ whole genome shotgun (WGS) entry which is preliminary data.</text>
</comment>